<proteinExistence type="predicted"/>
<gene>
    <name evidence="1" type="ORF">BOVATA_039100</name>
</gene>
<evidence type="ECO:0000313" key="2">
    <source>
        <dbReference type="Proteomes" id="UP000236319"/>
    </source>
</evidence>
<keyword evidence="2" id="KW-1185">Reference proteome</keyword>
<dbReference type="OrthoDB" id="372061at2759"/>
<dbReference type="RefSeq" id="XP_028868660.1">
    <property type="nucleotide sequence ID" value="XM_029012827.1"/>
</dbReference>
<dbReference type="VEuPathDB" id="PiroplasmaDB:BOVATA_039100"/>
<reference evidence="1 2" key="1">
    <citation type="journal article" date="2017" name="BMC Genomics">
        <title>Whole-genome assembly of Babesia ovata and comparative genomics between closely related pathogens.</title>
        <authorList>
            <person name="Yamagishi J."/>
            <person name="Asada M."/>
            <person name="Hakimi H."/>
            <person name="Tanaka T.Q."/>
            <person name="Sugimoto C."/>
            <person name="Kawazu S."/>
        </authorList>
    </citation>
    <scope>NUCLEOTIDE SEQUENCE [LARGE SCALE GENOMIC DNA]</scope>
    <source>
        <strain evidence="1 2">Miyake</strain>
    </source>
</reference>
<organism evidence="1 2">
    <name type="scientific">Babesia ovata</name>
    <dbReference type="NCBI Taxonomy" id="189622"/>
    <lineage>
        <taxon>Eukaryota</taxon>
        <taxon>Sar</taxon>
        <taxon>Alveolata</taxon>
        <taxon>Apicomplexa</taxon>
        <taxon>Aconoidasida</taxon>
        <taxon>Piroplasmida</taxon>
        <taxon>Babesiidae</taxon>
        <taxon>Babesia</taxon>
    </lineage>
</organism>
<dbReference type="AlphaFoldDB" id="A0A2H6KHE1"/>
<dbReference type="Proteomes" id="UP000236319">
    <property type="component" value="Unassembled WGS sequence"/>
</dbReference>
<evidence type="ECO:0000313" key="1">
    <source>
        <dbReference type="EMBL" id="GBE62417.1"/>
    </source>
</evidence>
<dbReference type="EMBL" id="BDSA01000005">
    <property type="protein sequence ID" value="GBE62417.1"/>
    <property type="molecule type" value="Genomic_DNA"/>
</dbReference>
<sequence length="726" mass="83114">MFASQQFTFLRNGFFDGGHMNICDIGKAMTMAQRMWLQQCHQLRYITSTANHDIPVSRNRVHDYLKEKEVIEFTSGEIAAPTEQRCHSVCVDLAKLSRNRHVDMEMLHEKAPNRSRQVEYSLLSAPKYPKVSFFPDGYINVSLAHRGLHSDFIRDARDFRNEEVSSSSRLFPMHRTRGRTKEEADVKMLQRNLDANLSDIIGFNNPSDLVKILRQMHSLDLSIKTNKFAEISKKISKGMASISTHELVDVAYLIRSYLGREYQSGCFLIGAIGGRLDKRSGDLLCMSACDILARILPILQIQISFPHTTWTILTNLQLLRRLVADVGLLDADGKADLFTLLTVSNTIAPLSEDLVGATKFIAEKVEVQVPNISDRTMHRLLSVMDIFETRFPNLRDALYRNSFHRSRSMQPNELASVYLRMTPSKEVSKQVKNTIGRRLVEVTTRVLVDLYCRHLKDGVHNARQLKAFEWAISKKRATLSLRDMSTILMYHSTHGASMSRLNELIKARFLDLKSMGNAQHDEVLDFVLSMSLVGLHNDLDVWAGIDSVHLVYSTPNNILVYLGYAFLLTGQRNRGIWTILFERYAYIASTTISRCRILYDSKHYSCELYEVLKIAKVFGIIRDDMEPHLLNRALWVMQHTKSQHYAKLSRQRYQTHAPIEQALNLTGLQYSKGVVIDDLYEAPFYITSHKIILDPLRESYLHVVLKSVRPTYDIVCGTSKGTTRFP</sequence>
<accession>A0A2H6KHE1</accession>
<comment type="caution">
    <text evidence="1">The sequence shown here is derived from an EMBL/GenBank/DDBJ whole genome shotgun (WGS) entry which is preliminary data.</text>
</comment>
<dbReference type="GeneID" id="39876187"/>
<name>A0A2H6KHE1_9APIC</name>
<protein>
    <submittedName>
        <fullName evidence="1">Uncharacterized protein</fullName>
    </submittedName>
</protein>